<protein>
    <submittedName>
        <fullName evidence="2">Uncharacterized protein</fullName>
    </submittedName>
</protein>
<evidence type="ECO:0000313" key="2">
    <source>
        <dbReference type="EMBL" id="OZY59368.1"/>
    </source>
</evidence>
<evidence type="ECO:0000313" key="3">
    <source>
        <dbReference type="Proteomes" id="UP000215788"/>
    </source>
</evidence>
<dbReference type="AlphaFoldDB" id="A0A266NA12"/>
<organism evidence="2 3">
    <name type="scientific">Pseudomonas lundensis</name>
    <dbReference type="NCBI Taxonomy" id="86185"/>
    <lineage>
        <taxon>Bacteria</taxon>
        <taxon>Pseudomonadati</taxon>
        <taxon>Pseudomonadota</taxon>
        <taxon>Gammaproteobacteria</taxon>
        <taxon>Pseudomonadales</taxon>
        <taxon>Pseudomonadaceae</taxon>
        <taxon>Pseudomonas</taxon>
    </lineage>
</organism>
<name>A0A266NA12_9PSED</name>
<sequence>MLASGRAVDPPQSLLEFIDMSDTTDATPHNQPTDLLLSLAGIPGLSASSKERFKAKMAGANLLSIFDVVRLSKMEFAEVLNDIGEKESGQIYDQALSHVVQLEFLHREQRDLLSDEERAQRAAATASQHGATYTSLFPQDWNNVCTPESLAAIDSPAAYLRALYMFARELENTGKGQLPKTRLAQRRPSLMSMTVDAQAVNEQVPLLNLVNELLHGDIRKHLIDNKDVYRSDVVEEALAEQYYPLQLPFSLSHQQCLLGLGGDKPMLGELSYAISLTLPLSQQPSTVYGKVQQESYEAQRLLAALSPQQQSLITAEMANDDTPQGRNRLARTCLGSEFELLKSLPHFMAQTELDDEHMQALFCLGNFTPPALAACCNAFDSSARQGGDRYQRQGHRTGY</sequence>
<keyword evidence="1" id="KW-0843">Virulence</keyword>
<dbReference type="OrthoDB" id="6749953at2"/>
<dbReference type="Pfam" id="PF03538">
    <property type="entry name" value="VRP1"/>
    <property type="match status" value="1"/>
</dbReference>
<reference evidence="2 3" key="1">
    <citation type="submission" date="2017-08" db="EMBL/GenBank/DDBJ databases">
        <title>Genomic and metabolic characterisation of spoilage-associated Pseudomonas species.</title>
        <authorList>
            <person name="Stanborough T."/>
            <person name="Fegan N."/>
            <person name="Powell S.M."/>
            <person name="Singh T."/>
            <person name="Tamplin M.L."/>
            <person name="Chandry P.S."/>
        </authorList>
    </citation>
    <scope>NUCLEOTIDE SEQUENCE [LARGE SCALE GENOMIC DNA]</scope>
    <source>
        <strain evidence="2 3">L1802</strain>
    </source>
</reference>
<gene>
    <name evidence="2" type="ORF">CJF39_11640</name>
</gene>
<dbReference type="InterPro" id="IPR018003">
    <property type="entry name" value="Insecticidal_toxin/plasmid_vir"/>
</dbReference>
<comment type="caution">
    <text evidence="2">The sequence shown here is derived from an EMBL/GenBank/DDBJ whole genome shotgun (WGS) entry which is preliminary data.</text>
</comment>
<dbReference type="Proteomes" id="UP000215788">
    <property type="component" value="Unassembled WGS sequence"/>
</dbReference>
<dbReference type="EMBL" id="NQKI01000015">
    <property type="protein sequence ID" value="OZY59368.1"/>
    <property type="molecule type" value="Genomic_DNA"/>
</dbReference>
<accession>A0A266NA12</accession>
<evidence type="ECO:0000256" key="1">
    <source>
        <dbReference type="ARBA" id="ARBA00023026"/>
    </source>
</evidence>
<proteinExistence type="predicted"/>